<dbReference type="GO" id="GO:0007399">
    <property type="term" value="P:nervous system development"/>
    <property type="evidence" value="ECO:0007669"/>
    <property type="project" value="UniProtKB-KW"/>
</dbReference>
<feature type="compositionally biased region" description="Polar residues" evidence="11">
    <location>
        <begin position="10"/>
        <end position="23"/>
    </location>
</feature>
<evidence type="ECO:0000256" key="5">
    <source>
        <dbReference type="ARBA" id="ARBA00022771"/>
    </source>
</evidence>
<dbReference type="Gene3D" id="4.10.320.30">
    <property type="match status" value="5"/>
</dbReference>
<evidence type="ECO:0000256" key="11">
    <source>
        <dbReference type="SAM" id="MobiDB-lite"/>
    </source>
</evidence>
<evidence type="ECO:0000256" key="9">
    <source>
        <dbReference type="ARBA" id="ARBA00023242"/>
    </source>
</evidence>
<dbReference type="GO" id="GO:0005634">
    <property type="term" value="C:nucleus"/>
    <property type="evidence" value="ECO:0007669"/>
    <property type="project" value="UniProtKB-SubCell"/>
</dbReference>
<proteinExistence type="inferred from homology"/>
<feature type="compositionally biased region" description="Polar residues" evidence="11">
    <location>
        <begin position="1692"/>
        <end position="1709"/>
    </location>
</feature>
<feature type="compositionally biased region" description="Low complexity" evidence="11">
    <location>
        <begin position="817"/>
        <end position="844"/>
    </location>
</feature>
<evidence type="ECO:0000313" key="12">
    <source>
        <dbReference type="EMBL" id="CAL1283448.1"/>
    </source>
</evidence>
<feature type="region of interest" description="Disordered" evidence="11">
    <location>
        <begin position="810"/>
        <end position="921"/>
    </location>
</feature>
<dbReference type="Proteomes" id="UP001497382">
    <property type="component" value="Unassembled WGS sequence"/>
</dbReference>
<feature type="compositionally biased region" description="Basic and acidic residues" evidence="11">
    <location>
        <begin position="333"/>
        <end position="346"/>
    </location>
</feature>
<keyword evidence="13" id="KW-1185">Reference proteome</keyword>
<keyword evidence="5" id="KW-0863">Zinc-finger</keyword>
<feature type="compositionally biased region" description="Low complexity" evidence="11">
    <location>
        <begin position="881"/>
        <end position="920"/>
    </location>
</feature>
<feature type="region of interest" description="Disordered" evidence="11">
    <location>
        <begin position="1"/>
        <end position="29"/>
    </location>
</feature>
<feature type="region of interest" description="Disordered" evidence="11">
    <location>
        <begin position="55"/>
        <end position="392"/>
    </location>
</feature>
<keyword evidence="10" id="KW-0175">Coiled coil</keyword>
<keyword evidence="8" id="KW-0804">Transcription</keyword>
<dbReference type="Pfam" id="PF01530">
    <property type="entry name" value="zf-C2HC"/>
    <property type="match status" value="5"/>
</dbReference>
<evidence type="ECO:0000313" key="13">
    <source>
        <dbReference type="Proteomes" id="UP001497382"/>
    </source>
</evidence>
<dbReference type="EMBL" id="CAXIEN010000168">
    <property type="protein sequence ID" value="CAL1283448.1"/>
    <property type="molecule type" value="Genomic_DNA"/>
</dbReference>
<dbReference type="GO" id="GO:0000981">
    <property type="term" value="F:DNA-binding transcription factor activity, RNA polymerase II-specific"/>
    <property type="evidence" value="ECO:0007669"/>
    <property type="project" value="TreeGrafter"/>
</dbReference>
<feature type="region of interest" description="Disordered" evidence="11">
    <location>
        <begin position="1362"/>
        <end position="1384"/>
    </location>
</feature>
<dbReference type="PANTHER" id="PTHR10816:SF15">
    <property type="entry name" value="MYELIN TRANSCRIPTION FACTOR 1-LIKE PROTEIN"/>
    <property type="match status" value="1"/>
</dbReference>
<feature type="compositionally biased region" description="Low complexity" evidence="11">
    <location>
        <begin position="1367"/>
        <end position="1384"/>
    </location>
</feature>
<evidence type="ECO:0000256" key="7">
    <source>
        <dbReference type="ARBA" id="ARBA00023015"/>
    </source>
</evidence>
<feature type="compositionally biased region" description="Basic and acidic residues" evidence="11">
    <location>
        <begin position="133"/>
        <end position="153"/>
    </location>
</feature>
<dbReference type="PROSITE" id="PS51802">
    <property type="entry name" value="ZF_CCHHC"/>
    <property type="match status" value="5"/>
</dbReference>
<comment type="caution">
    <text evidence="12">The sequence shown here is derived from an EMBL/GenBank/DDBJ whole genome shotgun (WGS) entry which is preliminary data.</text>
</comment>
<evidence type="ECO:0000256" key="4">
    <source>
        <dbReference type="ARBA" id="ARBA00022737"/>
    </source>
</evidence>
<evidence type="ECO:0000256" key="10">
    <source>
        <dbReference type="SAM" id="Coils"/>
    </source>
</evidence>
<evidence type="ECO:0000256" key="2">
    <source>
        <dbReference type="ARBA" id="ARBA00010194"/>
    </source>
</evidence>
<feature type="region of interest" description="Disordered" evidence="11">
    <location>
        <begin position="1632"/>
        <end position="1667"/>
    </location>
</feature>
<sequence>MSKVDDSRPNTRSRGPAGSSQETICCPTRGCDGSGHINGKFTKHRTVAGCPVAAKKRKLLDTSGPEYSVAKTRRSEQKRTTPAEPSKVSQEAEKRTSNVHSSQSGSKVTGGTRKGGQESTAKTSVLNGGLINKAKDSPSDPPKAERNHRKASDNKNSGNNIPKENPEKRSRKGQETVSASRSTGSPVVNSRKTQNSSAKTDEDSRCSPKLKDSSPNNSNRKNSTSPLGKSKENDTKNFQKKSNAVQNEKRQKSGANSSSSAVSIPKGIKYEMEDADSDSSVDLESKSDAVPKNSENKSRSDPSPSKPKSDDNLNAQKKNKSKSEGEGESITKNLKEETISNEDVKRPSPITTSQPSDAKQAKGPKTESVPQNAVKRKETSFKRDTSPKLCEKKPSFENKGIILNSGDLYKNKCQDSQSCEKEKQLVSNLPQELVSSRVEYIKENTTTIHSEPLQVIPQSTFSAISVSSTTCYATISPRENFQFKQISNDLCTQQNNVRTNQNVTNFTEARLNSGQTFVHTKLPSNSTIFHSEVLGTKCSEQKPFVQANVQQNNSLLLNRTGNMKQTNKKQPIPRYLSMSKQINFPNNQTGKRDETFQVNNFSIQNCDNNKSNTYRLNQINIPTSECKPIYSQFTVHKVKPGQLNNIDLNSNDDAKRVQDAQEALRNLAGSFPKNNSVLENSAGKSVVVDRCEKLTPESTASSCLPKDQVNLYTRPFQPQPIRFECKSDVKAFNLNFSTPQQQSTNFNNVKYITENKDNGPSRDESKPAKEYDMENLLKIEAECANILAASFGTQPLTQEVICYRRPCTPEEEDKYNSADSSPSPASSPSRSSASRSPSPLSSPASSPPPSDGQGGKPTAVDVAVGDSYPPQQEEEEEELLLVEGVREVSTTSTNTDFTSSESTQVSAMSPSATHASSSTPRRFSILEDRPLTYEDHLLPLPDDDNPLVIDEGGDEATKDSESHLGPTSSQEDNTCSSLMMNAGCIEAMGDDISMGSHSDGSLKDSKCPTPGCNGIGHSTGLYSHHRSLSGCPRKDKITPEKGHSSVTVLAMHETILKCPTPGCTGKGHVNSNRNSHRSLSGCPIAAMEKMVNKEHKLTQNKTPSTTTTTQCQSTVSSERVLRPMCYVKQLELQDYKFPGFVNTQTPRTNLTKELEKYSKPQAEFSFDVYRPIAPKPKVAPKTEQEADQPQRPTPIVVKPKPQQGTAFKQFSLEPASAINLSTKSNGDNVMDLSSSSSRTLHTLDLSANTRCPTGICASPLSGSTTILHPTPQRPTVLVTPKPIFGAAAPIEQTEPVDFSTGTATTGPPRVGVIAGSLTPLTVQPIPADPLPMSPPPAIVPHPSPIRSPFSQIQSPITLQASLPSQHPTSLSASLPSTLSASLPPTSGHPVTVSLAAGHHTLAIPAQPQQTCPGRMVVSSTSQVQTAPSTIQVLSSTPTVSLPLSSVSLPSTSPSSFTIASLSTSHVPSILASLAQTLVVTAHPQTPSIPLIRTPSTTTTPTSMTAAACLTLSVTAVLTPTTTGSNPCITTCGNTRQLTLVTPSHDYTGDKDRAPSPKLLKNALTAAKIRESREPVHCPTPGCDGMGHVSGNYATHRSLSGCPHADRCNMQAQHQDLKCPTPGCDGSGHITGNYSSHRSRSGCPRANKTKKSLPSEKMESEPLRASGCPIANKGKVRYEVMAFDGRPIKIEPNASSSSNDGSPVNNGNYISFPTGSKAAKIFQPVKRQRLSTEEPEKNGDVDNDEEIRGLEEEILELQEYNAKVESEMIKLRTDISQMEQLVRITERDNQSLMQKNHNLTEHYETVRNNFISLMDHVKLPNFDERITRDNFDACLKQIETLCEESFHVENRAALSVIKQALRDFNFPTNATNGWLRS</sequence>
<feature type="compositionally biased region" description="Polar residues" evidence="11">
    <location>
        <begin position="98"/>
        <end position="109"/>
    </location>
</feature>
<feature type="compositionally biased region" description="Polar residues" evidence="11">
    <location>
        <begin position="213"/>
        <end position="227"/>
    </location>
</feature>
<feature type="compositionally biased region" description="Polar residues" evidence="11">
    <location>
        <begin position="117"/>
        <end position="126"/>
    </location>
</feature>
<dbReference type="InterPro" id="IPR036060">
    <property type="entry name" value="Znf_C2H2C_sf"/>
</dbReference>
<feature type="region of interest" description="Disordered" evidence="11">
    <location>
        <begin position="1177"/>
        <end position="1200"/>
    </location>
</feature>
<dbReference type="PANTHER" id="PTHR10816">
    <property type="entry name" value="MYELIN TRANSCRIPTION FACTOR 1-RELATED"/>
    <property type="match status" value="1"/>
</dbReference>
<dbReference type="SUPFAM" id="SSF103637">
    <property type="entry name" value="CCHHC domain"/>
    <property type="match status" value="5"/>
</dbReference>
<feature type="compositionally biased region" description="Polar residues" evidence="11">
    <location>
        <begin position="175"/>
        <end position="198"/>
    </location>
</feature>
<keyword evidence="9" id="KW-0539">Nucleus</keyword>
<organism evidence="12 13">
    <name type="scientific">Larinioides sclopetarius</name>
    <dbReference type="NCBI Taxonomy" id="280406"/>
    <lineage>
        <taxon>Eukaryota</taxon>
        <taxon>Metazoa</taxon>
        <taxon>Ecdysozoa</taxon>
        <taxon>Arthropoda</taxon>
        <taxon>Chelicerata</taxon>
        <taxon>Arachnida</taxon>
        <taxon>Araneae</taxon>
        <taxon>Araneomorphae</taxon>
        <taxon>Entelegynae</taxon>
        <taxon>Araneoidea</taxon>
        <taxon>Araneidae</taxon>
        <taxon>Larinioides</taxon>
    </lineage>
</organism>
<reference evidence="12 13" key="1">
    <citation type="submission" date="2024-04" db="EMBL/GenBank/DDBJ databases">
        <authorList>
            <person name="Rising A."/>
            <person name="Reimegard J."/>
            <person name="Sonavane S."/>
            <person name="Akerstrom W."/>
            <person name="Nylinder S."/>
            <person name="Hedman E."/>
            <person name="Kallberg Y."/>
        </authorList>
    </citation>
    <scope>NUCLEOTIDE SEQUENCE [LARGE SCALE GENOMIC DNA]</scope>
</reference>
<dbReference type="GO" id="GO:0000978">
    <property type="term" value="F:RNA polymerase II cis-regulatory region sequence-specific DNA binding"/>
    <property type="evidence" value="ECO:0007669"/>
    <property type="project" value="TreeGrafter"/>
</dbReference>
<comment type="subcellular location">
    <subcellularLocation>
        <location evidence="1">Nucleus</location>
    </subcellularLocation>
</comment>
<feature type="compositionally biased region" description="Basic and acidic residues" evidence="11">
    <location>
        <begin position="1652"/>
        <end position="1661"/>
    </location>
</feature>
<feature type="compositionally biased region" description="Basic and acidic residues" evidence="11">
    <location>
        <begin position="283"/>
        <end position="300"/>
    </location>
</feature>
<keyword evidence="3" id="KW-0479">Metal-binding</keyword>
<keyword evidence="6" id="KW-0862">Zinc</keyword>
<keyword evidence="7" id="KW-0805">Transcription regulation</keyword>
<gene>
    <name evidence="12" type="ORF">LARSCL_LOCUS12608</name>
</gene>
<evidence type="ECO:0000256" key="6">
    <source>
        <dbReference type="ARBA" id="ARBA00022833"/>
    </source>
</evidence>
<evidence type="ECO:0000256" key="1">
    <source>
        <dbReference type="ARBA" id="ARBA00004123"/>
    </source>
</evidence>
<protein>
    <recommendedName>
        <fullName evidence="14">Myelin transcription factor 1-like protein</fullName>
    </recommendedName>
</protein>
<feature type="compositionally biased region" description="Basic and acidic residues" evidence="11">
    <location>
        <begin position="199"/>
        <end position="212"/>
    </location>
</feature>
<accession>A0AAV2AHH9</accession>
<feature type="region of interest" description="Disordered" evidence="11">
    <location>
        <begin position="1688"/>
        <end position="1709"/>
    </location>
</feature>
<evidence type="ECO:0008006" key="14">
    <source>
        <dbReference type="Google" id="ProtNLM"/>
    </source>
</evidence>
<evidence type="ECO:0000256" key="8">
    <source>
        <dbReference type="ARBA" id="ARBA00023163"/>
    </source>
</evidence>
<keyword evidence="4" id="KW-0677">Repeat</keyword>
<evidence type="ECO:0000256" key="3">
    <source>
        <dbReference type="ARBA" id="ARBA00022723"/>
    </source>
</evidence>
<feature type="compositionally biased region" description="Basic and acidic residues" evidence="11">
    <location>
        <begin position="1729"/>
        <end position="1742"/>
    </location>
</feature>
<feature type="compositionally biased region" description="Basic and acidic residues" evidence="11">
    <location>
        <begin position="375"/>
        <end position="392"/>
    </location>
</feature>
<comment type="similarity">
    <text evidence="2">Belongs to the MYT1 family.</text>
</comment>
<feature type="coiled-coil region" evidence="10">
    <location>
        <begin position="1746"/>
        <end position="1808"/>
    </location>
</feature>
<dbReference type="InterPro" id="IPR002515">
    <property type="entry name" value="Znf_C2H2C"/>
</dbReference>
<name>A0AAV2AHH9_9ARAC</name>
<feature type="region of interest" description="Disordered" evidence="11">
    <location>
        <begin position="938"/>
        <end position="975"/>
    </location>
</feature>
<feature type="region of interest" description="Disordered" evidence="11">
    <location>
        <begin position="1723"/>
        <end position="1742"/>
    </location>
</feature>
<feature type="compositionally biased region" description="Low complexity" evidence="11">
    <location>
        <begin position="253"/>
        <end position="263"/>
    </location>
</feature>
<feature type="compositionally biased region" description="Basic and acidic residues" evidence="11">
    <location>
        <begin position="164"/>
        <end position="174"/>
    </location>
</feature>
<dbReference type="GO" id="GO:0008270">
    <property type="term" value="F:zinc ion binding"/>
    <property type="evidence" value="ECO:0007669"/>
    <property type="project" value="UniProtKB-KW"/>
</dbReference>
<dbReference type="FunFam" id="4.10.320.30:FF:000001">
    <property type="entry name" value="Myelin transcription factor 1-like, a"/>
    <property type="match status" value="5"/>
</dbReference>
<feature type="compositionally biased region" description="Polar residues" evidence="11">
    <location>
        <begin position="965"/>
        <end position="975"/>
    </location>
</feature>